<name>A0A917DTP7_9SPHN</name>
<dbReference type="SUPFAM" id="SSF111369">
    <property type="entry name" value="HlyD-like secretion proteins"/>
    <property type="match status" value="2"/>
</dbReference>
<feature type="coiled-coil region" evidence="3">
    <location>
        <begin position="77"/>
        <end position="130"/>
    </location>
</feature>
<dbReference type="GO" id="GO:0030313">
    <property type="term" value="C:cell envelope"/>
    <property type="evidence" value="ECO:0007669"/>
    <property type="project" value="UniProtKB-SubCell"/>
</dbReference>
<dbReference type="PANTHER" id="PTHR32347">
    <property type="entry name" value="EFFLUX SYSTEM COMPONENT YKNX-RELATED"/>
    <property type="match status" value="1"/>
</dbReference>
<dbReference type="InterPro" id="IPR050465">
    <property type="entry name" value="UPF0194_transport"/>
</dbReference>
<dbReference type="OrthoDB" id="9813967at2"/>
<dbReference type="Gene3D" id="1.10.287.470">
    <property type="entry name" value="Helix hairpin bin"/>
    <property type="match status" value="1"/>
</dbReference>
<reference evidence="5" key="2">
    <citation type="submission" date="2020-09" db="EMBL/GenBank/DDBJ databases">
        <authorList>
            <person name="Sun Q."/>
            <person name="Zhou Y."/>
        </authorList>
    </citation>
    <scope>NUCLEOTIDE SEQUENCE</scope>
    <source>
        <strain evidence="5">CGMCC 1.15360</strain>
    </source>
</reference>
<proteinExistence type="predicted"/>
<comment type="subcellular location">
    <subcellularLocation>
        <location evidence="1">Cell envelope</location>
    </subcellularLocation>
</comment>
<dbReference type="Gene3D" id="2.40.30.170">
    <property type="match status" value="1"/>
</dbReference>
<dbReference type="AlphaFoldDB" id="A0A917DTP7"/>
<evidence type="ECO:0000256" key="3">
    <source>
        <dbReference type="SAM" id="Coils"/>
    </source>
</evidence>
<comment type="caution">
    <text evidence="5">The sequence shown here is derived from an EMBL/GenBank/DDBJ whole genome shotgun (WGS) entry which is preliminary data.</text>
</comment>
<feature type="domain" description="YbhG-like alpha-helical hairpin" evidence="4">
    <location>
        <begin position="76"/>
        <end position="202"/>
    </location>
</feature>
<keyword evidence="6" id="KW-1185">Reference proteome</keyword>
<evidence type="ECO:0000256" key="2">
    <source>
        <dbReference type="ARBA" id="ARBA00023054"/>
    </source>
</evidence>
<evidence type="ECO:0000313" key="5">
    <source>
        <dbReference type="EMBL" id="GGD69462.1"/>
    </source>
</evidence>
<dbReference type="PANTHER" id="PTHR32347:SF29">
    <property type="entry name" value="UPF0194 MEMBRANE PROTEIN YBHG"/>
    <property type="match status" value="1"/>
</dbReference>
<organism evidence="5 6">
    <name type="scientific">Croceicoccus mobilis</name>
    <dbReference type="NCBI Taxonomy" id="1703339"/>
    <lineage>
        <taxon>Bacteria</taxon>
        <taxon>Pseudomonadati</taxon>
        <taxon>Pseudomonadota</taxon>
        <taxon>Alphaproteobacteria</taxon>
        <taxon>Sphingomonadales</taxon>
        <taxon>Erythrobacteraceae</taxon>
        <taxon>Croceicoccus</taxon>
    </lineage>
</organism>
<evidence type="ECO:0000259" key="4">
    <source>
        <dbReference type="Pfam" id="PF25881"/>
    </source>
</evidence>
<dbReference type="Pfam" id="PF25881">
    <property type="entry name" value="HH_YBHG"/>
    <property type="match status" value="1"/>
</dbReference>
<dbReference type="EMBL" id="BMIP01000003">
    <property type="protein sequence ID" value="GGD69462.1"/>
    <property type="molecule type" value="Genomic_DNA"/>
</dbReference>
<evidence type="ECO:0000313" key="6">
    <source>
        <dbReference type="Proteomes" id="UP000612349"/>
    </source>
</evidence>
<gene>
    <name evidence="5" type="ORF">GCM10010990_18720</name>
</gene>
<accession>A0A917DTP7</accession>
<dbReference type="Proteomes" id="UP000612349">
    <property type="component" value="Unassembled WGS sequence"/>
</dbReference>
<reference evidence="5" key="1">
    <citation type="journal article" date="2014" name="Int. J. Syst. Evol. Microbiol.">
        <title>Complete genome sequence of Corynebacterium casei LMG S-19264T (=DSM 44701T), isolated from a smear-ripened cheese.</title>
        <authorList>
            <consortium name="US DOE Joint Genome Institute (JGI-PGF)"/>
            <person name="Walter F."/>
            <person name="Albersmeier A."/>
            <person name="Kalinowski J."/>
            <person name="Ruckert C."/>
        </authorList>
    </citation>
    <scope>NUCLEOTIDE SEQUENCE</scope>
    <source>
        <strain evidence="5">CGMCC 1.15360</strain>
    </source>
</reference>
<protein>
    <submittedName>
        <fullName evidence="5">Secretion protein HlyD</fullName>
    </submittedName>
</protein>
<evidence type="ECO:0000256" key="1">
    <source>
        <dbReference type="ARBA" id="ARBA00004196"/>
    </source>
</evidence>
<dbReference type="RefSeq" id="WP_066771710.1">
    <property type="nucleotide sequence ID" value="NZ_BMIP01000003.1"/>
</dbReference>
<sequence>MKRRIIVGIAIAALVVIAIATSGFGLIARPAGPLTLYGNVDVREVEMAFQASGRVEEIPVEEGERVEKGDLLASIDASQAQDRLRQADAELAQARASLAKLQAGNRPQEIASANARLSAARAALDKAQQDYDRRQPLLETGAISRANWKATETALETAQAQYREAAEAASLTRQGARREDIAAARAQLQAAEAARGSVDTDLSFTRLEAPVDGVIMTRAVEPGSLVAPGATAFTIAIDRPMRVRAYVAQTDLSRISPGMKVTVTADGNPKEYQGTIGFISPRAEFTPKQVETEDLRTDLVYRLRIIVSDPDDGLRQGQPVTVNVLAARAPAED</sequence>
<dbReference type="InterPro" id="IPR059052">
    <property type="entry name" value="HH_YbhG-like"/>
</dbReference>
<keyword evidence="2 3" id="KW-0175">Coiled coil</keyword>
<dbReference type="Gene3D" id="2.40.50.100">
    <property type="match status" value="1"/>
</dbReference>